<dbReference type="Proteomes" id="UP000318571">
    <property type="component" value="Chromosome 11"/>
</dbReference>
<gene>
    <name evidence="1" type="ORF">TCAL_15363</name>
</gene>
<evidence type="ECO:0000313" key="1">
    <source>
        <dbReference type="EMBL" id="TRY78905.1"/>
    </source>
</evidence>
<evidence type="ECO:0000313" key="2">
    <source>
        <dbReference type="Proteomes" id="UP000318571"/>
    </source>
</evidence>
<dbReference type="AlphaFoldDB" id="A0A553PMI9"/>
<organism evidence="1 2">
    <name type="scientific">Tigriopus californicus</name>
    <name type="common">Marine copepod</name>
    <dbReference type="NCBI Taxonomy" id="6832"/>
    <lineage>
        <taxon>Eukaryota</taxon>
        <taxon>Metazoa</taxon>
        <taxon>Ecdysozoa</taxon>
        <taxon>Arthropoda</taxon>
        <taxon>Crustacea</taxon>
        <taxon>Multicrustacea</taxon>
        <taxon>Hexanauplia</taxon>
        <taxon>Copepoda</taxon>
        <taxon>Harpacticoida</taxon>
        <taxon>Harpacticidae</taxon>
        <taxon>Tigriopus</taxon>
    </lineage>
</organism>
<dbReference type="EMBL" id="VCGU01000003">
    <property type="protein sequence ID" value="TRY78905.1"/>
    <property type="molecule type" value="Genomic_DNA"/>
</dbReference>
<proteinExistence type="predicted"/>
<sequence length="78" mass="8916">MGLLRPLLSPRAGFRAFEETKTKSISLPILATWTQPSQTCCRRTGHARVVWDVLLQEDEESLWRLIEYGSLNITENNA</sequence>
<keyword evidence="2" id="KW-1185">Reference proteome</keyword>
<accession>A0A553PMI9</accession>
<name>A0A553PMI9_TIGCA</name>
<comment type="caution">
    <text evidence="1">The sequence shown here is derived from an EMBL/GenBank/DDBJ whole genome shotgun (WGS) entry which is preliminary data.</text>
</comment>
<reference evidence="1 2" key="1">
    <citation type="journal article" date="2018" name="Nat. Ecol. Evol.">
        <title>Genomic signatures of mitonuclear coevolution across populations of Tigriopus californicus.</title>
        <authorList>
            <person name="Barreto F.S."/>
            <person name="Watson E.T."/>
            <person name="Lima T.G."/>
            <person name="Willett C.S."/>
            <person name="Edmands S."/>
            <person name="Li W."/>
            <person name="Burton R.S."/>
        </authorList>
    </citation>
    <scope>NUCLEOTIDE SEQUENCE [LARGE SCALE GENOMIC DNA]</scope>
    <source>
        <strain evidence="1 2">San Diego</strain>
    </source>
</reference>
<protein>
    <submittedName>
        <fullName evidence="1">Uncharacterized protein</fullName>
    </submittedName>
</protein>